<dbReference type="Pfam" id="PF02518">
    <property type="entry name" value="HATPase_c"/>
    <property type="match status" value="1"/>
</dbReference>
<dbReference type="SUPFAM" id="SSF55874">
    <property type="entry name" value="ATPase domain of HSP90 chaperone/DNA topoisomerase II/histidine kinase"/>
    <property type="match status" value="1"/>
</dbReference>
<dbReference type="Proteomes" id="UP001472866">
    <property type="component" value="Chromosome 18"/>
</dbReference>
<keyword evidence="4 8" id="KW-0418">Kinase</keyword>
<dbReference type="Pfam" id="PF10436">
    <property type="entry name" value="BCDHK_Adom3"/>
    <property type="match status" value="1"/>
</dbReference>
<keyword evidence="2 8" id="KW-0808">Transferase</keyword>
<dbReference type="SMART" id="SM00387">
    <property type="entry name" value="HATPase_c"/>
    <property type="match status" value="1"/>
</dbReference>
<dbReference type="PANTHER" id="PTHR11947:SF3">
    <property type="entry name" value="[PYRUVATE DEHYDROGENASE (ACETYL-TRANSFERRING)] KINASE, MITOCHONDRIAL"/>
    <property type="match status" value="1"/>
</dbReference>
<evidence type="ECO:0000256" key="2">
    <source>
        <dbReference type="ARBA" id="ARBA00022679"/>
    </source>
</evidence>
<dbReference type="InterPro" id="IPR018955">
    <property type="entry name" value="BCDHK/PDK_N"/>
</dbReference>
<evidence type="ECO:0000256" key="1">
    <source>
        <dbReference type="ARBA" id="ARBA00006155"/>
    </source>
</evidence>
<dbReference type="Gene3D" id="1.20.140.20">
    <property type="entry name" value="Alpha-ketoacid/pyruvate dehydrogenase kinase, N-terminal domain"/>
    <property type="match status" value="1"/>
</dbReference>
<dbReference type="GO" id="GO:0010906">
    <property type="term" value="P:regulation of glucose metabolic process"/>
    <property type="evidence" value="ECO:0007669"/>
    <property type="project" value="TreeGrafter"/>
</dbReference>
<keyword evidence="5 8" id="KW-0067">ATP-binding</keyword>
<comment type="subcellular location">
    <subcellularLocation>
        <location evidence="8">Mitochondrion matrix</location>
    </subcellularLocation>
</comment>
<dbReference type="SUPFAM" id="SSF69012">
    <property type="entry name" value="alpha-ketoacid dehydrogenase kinase, N-terminal domain"/>
    <property type="match status" value="1"/>
</dbReference>
<dbReference type="EMBL" id="CP151518">
    <property type="protein sequence ID" value="WZN67151.1"/>
    <property type="molecule type" value="Genomic_DNA"/>
</dbReference>
<dbReference type="InterPro" id="IPR004358">
    <property type="entry name" value="Sig_transdc_His_kin-like_C"/>
</dbReference>
<gene>
    <name evidence="10" type="ORF">HKI87_18g87230</name>
</gene>
<dbReference type="PRINTS" id="PR00344">
    <property type="entry name" value="BCTRLSENSOR"/>
</dbReference>
<keyword evidence="11" id="KW-1185">Reference proteome</keyword>
<dbReference type="AlphaFoldDB" id="A0AAX4PLW0"/>
<dbReference type="EC" id="2.7.11.-" evidence="8"/>
<keyword evidence="3 8" id="KW-0547">Nucleotide-binding</keyword>
<evidence type="ECO:0000256" key="5">
    <source>
        <dbReference type="ARBA" id="ARBA00022840"/>
    </source>
</evidence>
<dbReference type="GO" id="GO:0005524">
    <property type="term" value="F:ATP binding"/>
    <property type="evidence" value="ECO:0007669"/>
    <property type="project" value="UniProtKB-UniRule"/>
</dbReference>
<organism evidence="10 11">
    <name type="scientific">Chloropicon roscoffensis</name>
    <dbReference type="NCBI Taxonomy" id="1461544"/>
    <lineage>
        <taxon>Eukaryota</taxon>
        <taxon>Viridiplantae</taxon>
        <taxon>Chlorophyta</taxon>
        <taxon>Chloropicophyceae</taxon>
        <taxon>Chloropicales</taxon>
        <taxon>Chloropicaceae</taxon>
        <taxon>Chloropicon</taxon>
    </lineage>
</organism>
<keyword evidence="6 8" id="KW-0496">Mitochondrion</keyword>
<dbReference type="Gene3D" id="3.30.565.10">
    <property type="entry name" value="Histidine kinase-like ATPase, C-terminal domain"/>
    <property type="match status" value="1"/>
</dbReference>
<dbReference type="InterPro" id="IPR005467">
    <property type="entry name" value="His_kinase_dom"/>
</dbReference>
<dbReference type="GO" id="GO:0004740">
    <property type="term" value="F:pyruvate dehydrogenase (acetyl-transferring) kinase activity"/>
    <property type="evidence" value="ECO:0007669"/>
    <property type="project" value="UniProtKB-EC"/>
</dbReference>
<feature type="domain" description="Histidine kinase" evidence="9">
    <location>
        <begin position="243"/>
        <end position="373"/>
    </location>
</feature>
<dbReference type="GO" id="GO:0005759">
    <property type="term" value="C:mitochondrial matrix"/>
    <property type="evidence" value="ECO:0007669"/>
    <property type="project" value="UniProtKB-SubCell"/>
</dbReference>
<dbReference type="InterPro" id="IPR036784">
    <property type="entry name" value="AK/P_DHK_N_sf"/>
</dbReference>
<reference evidence="10 11" key="1">
    <citation type="submission" date="2024-03" db="EMBL/GenBank/DDBJ databases">
        <title>Complete genome sequence of the green alga Chloropicon roscoffensis RCC1871.</title>
        <authorList>
            <person name="Lemieux C."/>
            <person name="Pombert J.-F."/>
            <person name="Otis C."/>
            <person name="Turmel M."/>
        </authorList>
    </citation>
    <scope>NUCLEOTIDE SEQUENCE [LARGE SCALE GENOMIC DNA]</scope>
    <source>
        <strain evidence="10 11">RCC1871</strain>
    </source>
</reference>
<dbReference type="InterPro" id="IPR036890">
    <property type="entry name" value="HATPase_C_sf"/>
</dbReference>
<dbReference type="PROSITE" id="PS50109">
    <property type="entry name" value="HIS_KIN"/>
    <property type="match status" value="1"/>
</dbReference>
<evidence type="ECO:0000313" key="10">
    <source>
        <dbReference type="EMBL" id="WZN67151.1"/>
    </source>
</evidence>
<protein>
    <recommendedName>
        <fullName evidence="8">Protein-serine/threonine kinase</fullName>
        <ecNumber evidence="8">2.7.11.-</ecNumber>
    </recommendedName>
</protein>
<sequence length="380" mass="42777">MATAAARGGARGVVKRLADVIPQSVLQDMKVLSKRKQKGVSLKYMMDFGQNPVSRQLLLSAQFLHEELPTRLAHRVMELEGLPFGLSFKPQVLKVRDWYVESFKELREMPPVQTLEDEEKFTTLLGKIKQRHDFVVPMVALGVASLKQEMHFSKSWYELPDIHSFLDRFYMSRIGIRMLIGQHLSLHDPPRPEKIGLIDTVMSPYSIVHEAIEDARHICFRQYGDAPEIALFGSEDLQCAYVPDHLHHMIFELVKNSLRAVSDRYMDADVDAPPIKIVIAEGNEDITIKVSDEGGGIARSGLPKIWTYLYSTASSPLTQLTEDDIQNAPAVLAGYGYGLPLCRLYARYFGGELQVISMEGYGTDAYLHLSKLGTSEEPLP</sequence>
<evidence type="ECO:0000256" key="4">
    <source>
        <dbReference type="ARBA" id="ARBA00022777"/>
    </source>
</evidence>
<dbReference type="InterPro" id="IPR039028">
    <property type="entry name" value="BCKD/PDK"/>
</dbReference>
<evidence type="ECO:0000256" key="6">
    <source>
        <dbReference type="ARBA" id="ARBA00023128"/>
    </source>
</evidence>
<accession>A0AAX4PLW0</accession>
<keyword evidence="10" id="KW-0670">Pyruvate</keyword>
<dbReference type="PANTHER" id="PTHR11947">
    <property type="entry name" value="PYRUVATE DEHYDROGENASE KINASE"/>
    <property type="match status" value="1"/>
</dbReference>
<name>A0AAX4PLW0_9CHLO</name>
<evidence type="ECO:0000256" key="7">
    <source>
        <dbReference type="ARBA" id="ARBA00048201"/>
    </source>
</evidence>
<proteinExistence type="inferred from homology"/>
<dbReference type="InterPro" id="IPR003594">
    <property type="entry name" value="HATPase_dom"/>
</dbReference>
<evidence type="ECO:0000256" key="8">
    <source>
        <dbReference type="RuleBase" id="RU366032"/>
    </source>
</evidence>
<evidence type="ECO:0000256" key="3">
    <source>
        <dbReference type="ARBA" id="ARBA00022741"/>
    </source>
</evidence>
<comment type="similarity">
    <text evidence="1 8">Belongs to the PDK/BCKDK protein kinase family.</text>
</comment>
<evidence type="ECO:0000313" key="11">
    <source>
        <dbReference type="Proteomes" id="UP001472866"/>
    </source>
</evidence>
<comment type="catalytic activity">
    <reaction evidence="7">
        <text>L-seryl-[pyruvate dehydrogenase E1 alpha subunit] + ATP = O-phospho-L-seryl-[pyruvate dehydrogenase E1 alpha subunit] + ADP + H(+)</text>
        <dbReference type="Rhea" id="RHEA:23052"/>
        <dbReference type="Rhea" id="RHEA-COMP:13689"/>
        <dbReference type="Rhea" id="RHEA-COMP:13690"/>
        <dbReference type="ChEBI" id="CHEBI:15378"/>
        <dbReference type="ChEBI" id="CHEBI:29999"/>
        <dbReference type="ChEBI" id="CHEBI:30616"/>
        <dbReference type="ChEBI" id="CHEBI:83421"/>
        <dbReference type="ChEBI" id="CHEBI:456216"/>
        <dbReference type="EC" id="2.7.11.2"/>
    </reaction>
</comment>
<dbReference type="FunFam" id="3.30.565.10:FF:000065">
    <property type="entry name" value="[Pyruvate dehydrogenase (Acetyl-transferring)] kinase mitochondrial"/>
    <property type="match status" value="1"/>
</dbReference>
<dbReference type="CDD" id="cd16929">
    <property type="entry name" value="HATPase_PDK-like"/>
    <property type="match status" value="1"/>
</dbReference>
<evidence type="ECO:0000259" key="9">
    <source>
        <dbReference type="PROSITE" id="PS50109"/>
    </source>
</evidence>